<dbReference type="PANTHER" id="PTHR18964">
    <property type="entry name" value="ROK (REPRESSOR, ORF, KINASE) FAMILY"/>
    <property type="match status" value="1"/>
</dbReference>
<comment type="caution">
    <text evidence="3">The sequence shown here is derived from an EMBL/GenBank/DDBJ whole genome shotgun (WGS) entry which is preliminary data.</text>
</comment>
<dbReference type="PROSITE" id="PS01125">
    <property type="entry name" value="ROK"/>
    <property type="match status" value="1"/>
</dbReference>
<keyword evidence="4" id="KW-1185">Reference proteome</keyword>
<feature type="compositionally biased region" description="Low complexity" evidence="2">
    <location>
        <begin position="160"/>
        <end position="183"/>
    </location>
</feature>
<evidence type="ECO:0000313" key="4">
    <source>
        <dbReference type="Proteomes" id="UP000054375"/>
    </source>
</evidence>
<evidence type="ECO:0000256" key="1">
    <source>
        <dbReference type="ARBA" id="ARBA00006479"/>
    </source>
</evidence>
<name>A0A117QXU7_9ACTN</name>
<reference evidence="3 4" key="1">
    <citation type="submission" date="2015-10" db="EMBL/GenBank/DDBJ databases">
        <title>Draft genome sequence of Streptomyces griseorubiginosus DSM 40469, type strain for the species Streptomyces griseorubiginosus.</title>
        <authorList>
            <person name="Ruckert C."/>
            <person name="Winkler A."/>
            <person name="Kalinowski J."/>
            <person name="Kampfer P."/>
            <person name="Glaeser S."/>
        </authorList>
    </citation>
    <scope>NUCLEOTIDE SEQUENCE [LARGE SCALE GENOMIC DNA]</scope>
    <source>
        <strain evidence="3 4">DSM 40469</strain>
    </source>
</reference>
<dbReference type="Proteomes" id="UP000054375">
    <property type="component" value="Unassembled WGS sequence"/>
</dbReference>
<dbReference type="InterPro" id="IPR036388">
    <property type="entry name" value="WH-like_DNA-bd_sf"/>
</dbReference>
<dbReference type="InterPro" id="IPR043129">
    <property type="entry name" value="ATPase_NBD"/>
</dbReference>
<feature type="compositionally biased region" description="Low complexity" evidence="2">
    <location>
        <begin position="276"/>
        <end position="287"/>
    </location>
</feature>
<sequence length="516" mass="51336">MGEARKVGEVRAAADAGVNLPALRSHNTALVLDLLRRAGVEGISRLELAERTGLTPQAVSKITGRLRDAGLAAEAGRRASTGGKPRTVLRLVPEAGHAVGVHLDRDALRLVLVNLAGTVVGERYTDVDLGAGAEAVVAAVAGEVEALVDGWARGGGGRSGTDADADAVAAGPGADAARPGTDAMAARHGADAVTAGPGADAVVAGPGADADVSGRTGWTPVNSPTVWDRSTPSRRTDPAPEAAPPTYPAPPPGATAGSPLPPPGATAGSPLPPPGVAAGPPAQAPGATPAPPTAATPFPPPPLLGVGVALPGPLDHTRGVLHRVTGFAEWDGFPLRDALGERLRVPVAVDKDTNAAALGLAVAGERGSFAYLHLGTGLGAGLVIDGVVRRGARTAAGEFGHQVVQLDGPPCDCGDRGCVEALCLTAVSRGDLAEAARVLGIAAGNLVALLDIDLVLLGGRTVTGAPEMFLRGVGAVLDERARRAGEPPVPVRTVPGDIAEGAAQLVLAPLFGRADA</sequence>
<comment type="similarity">
    <text evidence="1">Belongs to the ROK (NagC/XylR) family.</text>
</comment>
<feature type="compositionally biased region" description="Pro residues" evidence="2">
    <location>
        <begin position="288"/>
        <end position="299"/>
    </location>
</feature>
<dbReference type="EMBL" id="LMWV01000033">
    <property type="protein sequence ID" value="KUN59983.1"/>
    <property type="molecule type" value="Genomic_DNA"/>
</dbReference>
<evidence type="ECO:0000313" key="3">
    <source>
        <dbReference type="EMBL" id="KUN59983.1"/>
    </source>
</evidence>
<evidence type="ECO:0000256" key="2">
    <source>
        <dbReference type="SAM" id="MobiDB-lite"/>
    </source>
</evidence>
<gene>
    <name evidence="3" type="ORF">AQJ54_38965</name>
</gene>
<dbReference type="SUPFAM" id="SSF53067">
    <property type="entry name" value="Actin-like ATPase domain"/>
    <property type="match status" value="2"/>
</dbReference>
<dbReference type="SUPFAM" id="SSF46785">
    <property type="entry name" value="Winged helix' DNA-binding domain"/>
    <property type="match status" value="1"/>
</dbReference>
<dbReference type="Gene3D" id="3.30.420.40">
    <property type="match status" value="4"/>
</dbReference>
<accession>A0A117QXU7</accession>
<dbReference type="InterPro" id="IPR049874">
    <property type="entry name" value="ROK_cs"/>
</dbReference>
<dbReference type="PANTHER" id="PTHR18964:SF173">
    <property type="entry name" value="GLUCOKINASE"/>
    <property type="match status" value="1"/>
</dbReference>
<dbReference type="Pfam" id="PF00480">
    <property type="entry name" value="ROK"/>
    <property type="match status" value="1"/>
</dbReference>
<feature type="compositionally biased region" description="Pro residues" evidence="2">
    <location>
        <begin position="241"/>
        <end position="275"/>
    </location>
</feature>
<feature type="compositionally biased region" description="Low complexity" evidence="2">
    <location>
        <begin position="191"/>
        <end position="211"/>
    </location>
</feature>
<dbReference type="Gene3D" id="1.10.10.10">
    <property type="entry name" value="Winged helix-like DNA-binding domain superfamily/Winged helix DNA-binding domain"/>
    <property type="match status" value="1"/>
</dbReference>
<dbReference type="InterPro" id="IPR036390">
    <property type="entry name" value="WH_DNA-bd_sf"/>
</dbReference>
<protein>
    <submittedName>
        <fullName evidence="3">Uncharacterized protein</fullName>
    </submittedName>
</protein>
<dbReference type="InterPro" id="IPR000600">
    <property type="entry name" value="ROK"/>
</dbReference>
<feature type="compositionally biased region" description="Polar residues" evidence="2">
    <location>
        <begin position="219"/>
        <end position="230"/>
    </location>
</feature>
<dbReference type="Pfam" id="PF13412">
    <property type="entry name" value="HTH_24"/>
    <property type="match status" value="1"/>
</dbReference>
<proteinExistence type="inferred from homology"/>
<feature type="region of interest" description="Disordered" evidence="2">
    <location>
        <begin position="155"/>
        <end position="299"/>
    </location>
</feature>
<organism evidence="3 4">
    <name type="scientific">Streptomyces griseorubiginosus</name>
    <dbReference type="NCBI Taxonomy" id="67304"/>
    <lineage>
        <taxon>Bacteria</taxon>
        <taxon>Bacillati</taxon>
        <taxon>Actinomycetota</taxon>
        <taxon>Actinomycetes</taxon>
        <taxon>Kitasatosporales</taxon>
        <taxon>Streptomycetaceae</taxon>
        <taxon>Streptomyces</taxon>
    </lineage>
</organism>
<dbReference type="AlphaFoldDB" id="A0A117QXU7"/>